<dbReference type="Proteomes" id="UP000694680">
    <property type="component" value="Chromosome 17"/>
</dbReference>
<dbReference type="SMART" id="SM00241">
    <property type="entry name" value="ZP"/>
    <property type="match status" value="1"/>
</dbReference>
<organism evidence="4 5">
    <name type="scientific">Gouania willdenowi</name>
    <name type="common">Blunt-snouted clingfish</name>
    <name type="synonym">Lepadogaster willdenowi</name>
    <dbReference type="NCBI Taxonomy" id="441366"/>
    <lineage>
        <taxon>Eukaryota</taxon>
        <taxon>Metazoa</taxon>
        <taxon>Chordata</taxon>
        <taxon>Craniata</taxon>
        <taxon>Vertebrata</taxon>
        <taxon>Euteleostomi</taxon>
        <taxon>Actinopterygii</taxon>
        <taxon>Neopterygii</taxon>
        <taxon>Teleostei</taxon>
        <taxon>Neoteleostei</taxon>
        <taxon>Acanthomorphata</taxon>
        <taxon>Ovalentaria</taxon>
        <taxon>Blenniimorphae</taxon>
        <taxon>Blenniiformes</taxon>
        <taxon>Gobiesocoidei</taxon>
        <taxon>Gobiesocidae</taxon>
        <taxon>Gobiesocinae</taxon>
        <taxon>Gouania</taxon>
    </lineage>
</organism>
<dbReference type="Ensembl" id="ENSGWIT00000046783.1">
    <property type="protein sequence ID" value="ENSGWIP00000043136.1"/>
    <property type="gene ID" value="ENSGWIG00000021569.1"/>
</dbReference>
<dbReference type="Gene3D" id="2.60.40.4100">
    <property type="entry name" value="Zona pellucida, ZP-C domain"/>
    <property type="match status" value="1"/>
</dbReference>
<sequence length="326" mass="36977">PWLQHSRWYPVMMAFVQWCVLLLSVAAAISVNADMTVDCNPDSVMVVWTEHKPHVDMSLFRLGSCYPTRVTAREVVFNVDFNECNFKKLVTASTLMYFSELLFISSPDSHVLPHSHLVVCEYERPKDYYPEIYEPVFSTYDTENLIFNMQLMNDFFSGPAKSTSFTLGSIIPIMASVRQASHQPLLLLLEECEASSTPDQRPGSSFHTIINNKGCLVDSKESRSKFEPRQKSSELRLSLQAFKFASGEEVFLHCTLVAWEPSGLDHTKKACHYVKDQGWESLDTPYSSLCDCCESTCKSRRTRSLTSAKHGIAHKVMLGPLQITDF</sequence>
<dbReference type="GO" id="GO:2000344">
    <property type="term" value="P:positive regulation of acrosome reaction"/>
    <property type="evidence" value="ECO:0007669"/>
    <property type="project" value="TreeGrafter"/>
</dbReference>
<evidence type="ECO:0000313" key="4">
    <source>
        <dbReference type="Ensembl" id="ENSGWIP00000043136.1"/>
    </source>
</evidence>
<keyword evidence="5" id="KW-1185">Reference proteome</keyword>
<dbReference type="Gene3D" id="2.60.40.3210">
    <property type="entry name" value="Zona pellucida, ZP-N domain"/>
    <property type="match status" value="1"/>
</dbReference>
<proteinExistence type="predicted"/>
<reference evidence="4" key="1">
    <citation type="submission" date="2020-06" db="EMBL/GenBank/DDBJ databases">
        <authorList>
            <consortium name="Wellcome Sanger Institute Data Sharing"/>
        </authorList>
    </citation>
    <scope>NUCLEOTIDE SEQUENCE [LARGE SCALE GENOMIC DNA]</scope>
</reference>
<evidence type="ECO:0000313" key="5">
    <source>
        <dbReference type="Proteomes" id="UP000694680"/>
    </source>
</evidence>
<evidence type="ECO:0000259" key="3">
    <source>
        <dbReference type="PROSITE" id="PS51034"/>
    </source>
</evidence>
<evidence type="ECO:0000256" key="1">
    <source>
        <dbReference type="ARBA" id="ARBA00023157"/>
    </source>
</evidence>
<dbReference type="PANTHER" id="PTHR11576">
    <property type="entry name" value="ZONA PELLUCIDA SPERM-BINDING PROTEIN 3"/>
    <property type="match status" value="1"/>
</dbReference>
<feature type="signal peptide" evidence="2">
    <location>
        <begin position="1"/>
        <end position="28"/>
    </location>
</feature>
<dbReference type="GO" id="GO:0035803">
    <property type="term" value="P:egg coat formation"/>
    <property type="evidence" value="ECO:0007669"/>
    <property type="project" value="TreeGrafter"/>
</dbReference>
<dbReference type="InterPro" id="IPR042235">
    <property type="entry name" value="ZP-C_dom"/>
</dbReference>
<feature type="domain" description="ZP" evidence="3">
    <location>
        <begin position="38"/>
        <end position="278"/>
    </location>
</feature>
<reference evidence="4" key="2">
    <citation type="submission" date="2025-08" db="UniProtKB">
        <authorList>
            <consortium name="Ensembl"/>
        </authorList>
    </citation>
    <scope>IDENTIFICATION</scope>
</reference>
<reference evidence="4" key="3">
    <citation type="submission" date="2025-09" db="UniProtKB">
        <authorList>
            <consortium name="Ensembl"/>
        </authorList>
    </citation>
    <scope>IDENTIFICATION</scope>
</reference>
<dbReference type="InterPro" id="IPR001507">
    <property type="entry name" value="ZP_dom"/>
</dbReference>
<protein>
    <submittedName>
        <fullName evidence="4">Zona pellucida sperm-binding protein 3-like</fullName>
    </submittedName>
</protein>
<dbReference type="Pfam" id="PF00100">
    <property type="entry name" value="Zona_pellucida"/>
    <property type="match status" value="1"/>
</dbReference>
<gene>
    <name evidence="4" type="primary">LOC114479605</name>
</gene>
<dbReference type="GO" id="GO:0032190">
    <property type="term" value="F:acrosin binding"/>
    <property type="evidence" value="ECO:0007669"/>
    <property type="project" value="TreeGrafter"/>
</dbReference>
<dbReference type="GO" id="GO:0031012">
    <property type="term" value="C:extracellular matrix"/>
    <property type="evidence" value="ECO:0007669"/>
    <property type="project" value="TreeGrafter"/>
</dbReference>
<keyword evidence="1" id="KW-1015">Disulfide bond</keyword>
<dbReference type="InterPro" id="IPR055355">
    <property type="entry name" value="ZP-C"/>
</dbReference>
<dbReference type="AlphaFoldDB" id="A0A8C5HEK4"/>
<dbReference type="PROSITE" id="PS51034">
    <property type="entry name" value="ZP_2"/>
    <property type="match status" value="1"/>
</dbReference>
<name>A0A8C5HEK4_GOUWI</name>
<evidence type="ECO:0000256" key="2">
    <source>
        <dbReference type="SAM" id="SignalP"/>
    </source>
</evidence>
<keyword evidence="2" id="KW-0732">Signal</keyword>
<dbReference type="FunFam" id="2.60.40.4100:FF:000002">
    <property type="entry name" value="Zona pellucida sperm-binding protein 3"/>
    <property type="match status" value="1"/>
</dbReference>
<feature type="chain" id="PRO_5034351891" evidence="2">
    <location>
        <begin position="29"/>
        <end position="326"/>
    </location>
</feature>
<accession>A0A8C5HEK4</accession>
<dbReference type="GO" id="GO:0007339">
    <property type="term" value="P:binding of sperm to zona pellucida"/>
    <property type="evidence" value="ECO:0007669"/>
    <property type="project" value="TreeGrafter"/>
</dbReference>
<dbReference type="PANTHER" id="PTHR11576:SF3">
    <property type="entry name" value="SI:CH211-14A17.6-RELATED"/>
    <property type="match status" value="1"/>
</dbReference>